<evidence type="ECO:0000256" key="5">
    <source>
        <dbReference type="ARBA" id="ARBA00023295"/>
    </source>
</evidence>
<accession>A0A1H9EZZ5</accession>
<dbReference type="GO" id="GO:0009253">
    <property type="term" value="P:peptidoglycan catabolic process"/>
    <property type="evidence" value="ECO:0007669"/>
    <property type="project" value="InterPro"/>
</dbReference>
<keyword evidence="4 6" id="KW-0378">Hydrolase</keyword>
<evidence type="ECO:0000313" key="7">
    <source>
        <dbReference type="EMBL" id="SEQ31300.1"/>
    </source>
</evidence>
<dbReference type="InterPro" id="IPR023347">
    <property type="entry name" value="Lysozyme_dom_sf"/>
</dbReference>
<dbReference type="RefSeq" id="WP_092672804.1">
    <property type="nucleotide sequence ID" value="NZ_FOGC01000002.1"/>
</dbReference>
<dbReference type="Proteomes" id="UP000242515">
    <property type="component" value="Unassembled WGS sequence"/>
</dbReference>
<dbReference type="GO" id="GO:0031640">
    <property type="term" value="P:killing of cells of another organism"/>
    <property type="evidence" value="ECO:0007669"/>
    <property type="project" value="UniProtKB-KW"/>
</dbReference>
<proteinExistence type="inferred from homology"/>
<dbReference type="EC" id="3.2.1.17" evidence="6"/>
<evidence type="ECO:0000256" key="3">
    <source>
        <dbReference type="ARBA" id="ARBA00022638"/>
    </source>
</evidence>
<keyword evidence="8" id="KW-1185">Reference proteome</keyword>
<dbReference type="OrthoDB" id="8141296at2"/>
<organism evidence="7 8">
    <name type="scientific">Rosenbergiella nectarea</name>
    <dbReference type="NCBI Taxonomy" id="988801"/>
    <lineage>
        <taxon>Bacteria</taxon>
        <taxon>Pseudomonadati</taxon>
        <taxon>Pseudomonadota</taxon>
        <taxon>Gammaproteobacteria</taxon>
        <taxon>Enterobacterales</taxon>
        <taxon>Erwiniaceae</taxon>
        <taxon>Rosenbergiella</taxon>
    </lineage>
</organism>
<dbReference type="InterPro" id="IPR034690">
    <property type="entry name" value="Endolysin_T4_type"/>
</dbReference>
<dbReference type="Gene3D" id="1.10.530.40">
    <property type="match status" value="1"/>
</dbReference>
<dbReference type="InterPro" id="IPR051018">
    <property type="entry name" value="Bacteriophage_GH24"/>
</dbReference>
<gene>
    <name evidence="7" type="ORF">SAMN05216522_102120</name>
</gene>
<keyword evidence="5 6" id="KW-0326">Glycosidase</keyword>
<dbReference type="SUPFAM" id="SSF53955">
    <property type="entry name" value="Lysozyme-like"/>
    <property type="match status" value="1"/>
</dbReference>
<comment type="catalytic activity">
    <reaction evidence="1 6">
        <text>Hydrolysis of (1-&gt;4)-beta-linkages between N-acetylmuramic acid and N-acetyl-D-glucosamine residues in a peptidoglycan and between N-acetyl-D-glucosamine residues in chitodextrins.</text>
        <dbReference type="EC" id="3.2.1.17"/>
    </reaction>
</comment>
<dbReference type="Pfam" id="PF00959">
    <property type="entry name" value="Phage_lysozyme"/>
    <property type="match status" value="1"/>
</dbReference>
<protein>
    <recommendedName>
        <fullName evidence="6">Lysozyme</fullName>
        <ecNumber evidence="6">3.2.1.17</ecNumber>
    </recommendedName>
</protein>
<dbReference type="InterPro" id="IPR023346">
    <property type="entry name" value="Lysozyme-like_dom_sf"/>
</dbReference>
<dbReference type="GO" id="GO:0003796">
    <property type="term" value="F:lysozyme activity"/>
    <property type="evidence" value="ECO:0007669"/>
    <property type="project" value="UniProtKB-EC"/>
</dbReference>
<dbReference type="GO" id="GO:0016998">
    <property type="term" value="P:cell wall macromolecule catabolic process"/>
    <property type="evidence" value="ECO:0007669"/>
    <property type="project" value="InterPro"/>
</dbReference>
<dbReference type="PANTHER" id="PTHR38107">
    <property type="match status" value="1"/>
</dbReference>
<dbReference type="CDD" id="cd16901">
    <property type="entry name" value="lyz_P1"/>
    <property type="match status" value="1"/>
</dbReference>
<reference evidence="8" key="1">
    <citation type="submission" date="2016-10" db="EMBL/GenBank/DDBJ databases">
        <authorList>
            <person name="Varghese N."/>
            <person name="Submissions S."/>
        </authorList>
    </citation>
    <scope>NUCLEOTIDE SEQUENCE [LARGE SCALE GENOMIC DNA]</scope>
    <source>
        <strain evidence="8">8N4</strain>
    </source>
</reference>
<dbReference type="GO" id="GO:0042742">
    <property type="term" value="P:defense response to bacterium"/>
    <property type="evidence" value="ECO:0007669"/>
    <property type="project" value="UniProtKB-KW"/>
</dbReference>
<name>A0A1H9EZZ5_9GAMM</name>
<evidence type="ECO:0000256" key="4">
    <source>
        <dbReference type="ARBA" id="ARBA00022801"/>
    </source>
</evidence>
<evidence type="ECO:0000256" key="1">
    <source>
        <dbReference type="ARBA" id="ARBA00000632"/>
    </source>
</evidence>
<dbReference type="AlphaFoldDB" id="A0A1H9EZZ5"/>
<dbReference type="EMBL" id="FOGC01000002">
    <property type="protein sequence ID" value="SEQ31300.1"/>
    <property type="molecule type" value="Genomic_DNA"/>
</dbReference>
<dbReference type="STRING" id="988801.SAMN05216522_102120"/>
<evidence type="ECO:0000313" key="8">
    <source>
        <dbReference type="Proteomes" id="UP000242515"/>
    </source>
</evidence>
<comment type="similarity">
    <text evidence="6">Belongs to the glycosyl hydrolase 24 family.</text>
</comment>
<keyword evidence="3 6" id="KW-0081">Bacteriolytic enzyme</keyword>
<keyword evidence="2 6" id="KW-0929">Antimicrobial</keyword>
<evidence type="ECO:0000256" key="6">
    <source>
        <dbReference type="RuleBase" id="RU003788"/>
    </source>
</evidence>
<dbReference type="InterPro" id="IPR002196">
    <property type="entry name" value="Glyco_hydro_24"/>
</dbReference>
<evidence type="ECO:0000256" key="2">
    <source>
        <dbReference type="ARBA" id="ARBA00022529"/>
    </source>
</evidence>
<dbReference type="HAMAP" id="MF_04110">
    <property type="entry name" value="ENDOLYSIN_T4"/>
    <property type="match status" value="1"/>
</dbReference>
<dbReference type="PANTHER" id="PTHR38107:SF4">
    <property type="entry name" value="LYSOZYME"/>
    <property type="match status" value="1"/>
</dbReference>
<sequence length="170" mass="18872">MTPQIVKRCMVGAVLAIVATLPQMQTLHTSPQGLRLIADFEGCRLQPYQCSAGVWTDGIGNTKGVIPGKTISERQAAHNFITNVMNTESALTRCLLVTPPQKVYDAIVSFSFNVGTKKACDSTLIKLANQRRFTDACLQLPRWVYVKGVFNQGVDNRRQREMIWCLQGAQ</sequence>